<evidence type="ECO:0000313" key="7">
    <source>
        <dbReference type="EMBL" id="KKN04240.1"/>
    </source>
</evidence>
<keyword evidence="5" id="KW-0231">Viral genome packaging</keyword>
<proteinExistence type="predicted"/>
<keyword evidence="4" id="KW-0946">Virion</keyword>
<evidence type="ECO:0008006" key="8">
    <source>
        <dbReference type="Google" id="ProtNLM"/>
    </source>
</evidence>
<name>A0A0F9M9Z2_9ZZZZ</name>
<reference evidence="7" key="1">
    <citation type="journal article" date="2015" name="Nature">
        <title>Complex archaea that bridge the gap between prokaryotes and eukaryotes.</title>
        <authorList>
            <person name="Spang A."/>
            <person name="Saw J.H."/>
            <person name="Jorgensen S.L."/>
            <person name="Zaremba-Niedzwiedzka K."/>
            <person name="Martijn J."/>
            <person name="Lind A.E."/>
            <person name="van Eijk R."/>
            <person name="Schleper C."/>
            <person name="Guy L."/>
            <person name="Ettema T.J."/>
        </authorList>
    </citation>
    <scope>NUCLEOTIDE SEQUENCE</scope>
</reference>
<sequence>MANIKKEDLAREIKNRQKYLEEVRSPWEDLWQDIADHFLFRREDIRGDNQQGETQGTKSYDGTPASSLNLFTNGIHGNFFNPAIQWFIQRLHRSMKPLENIPEVRLWLQDVQEALYSAFQNSNFYSKIHQFIKDGGSIGTAVITLEEDIASGRLVFHTLHPKEAYIADDQFGRVDTLFRKTMLTARKAHQRFNKDNFTPALLNSIEKNPYKEFEFIHAVYPREDFDDRKLSVTNKKYASVWMESKGTSILKESGYDRFPYMVWRYEVTGNETYGRSPASDALVEAKGLSVIGKSLLRAAEMSVDPAMNVPTEMKGRVRLVPHGMNYVGSDYNRIIKPVTQGINYPIALDREDKKREIIEKHFHIDFFLMIARSERQMTAREVIEKAGEKATVLGAAIGDLTTASNEIMDYTFDIEYAAGRIPPVPDILAEFGGKNIDTVYMGPLAQAQKRLFETQGITQSLDVGLPIMDAFPATKDIINADNALKEVLVSFGWPQEAFNSPERISEIRTIMTNDVNLKNCSFQTGFIPGARKTTLHTNKSLLFFFP</sequence>
<comment type="subcellular location">
    <subcellularLocation>
        <location evidence="1">Virion</location>
    </subcellularLocation>
</comment>
<feature type="non-terminal residue" evidence="7">
    <location>
        <position position="546"/>
    </location>
</feature>
<dbReference type="EMBL" id="LAZR01004940">
    <property type="protein sequence ID" value="KKN04240.1"/>
    <property type="molecule type" value="Genomic_DNA"/>
</dbReference>
<organism evidence="7">
    <name type="scientific">marine sediment metagenome</name>
    <dbReference type="NCBI Taxonomy" id="412755"/>
    <lineage>
        <taxon>unclassified sequences</taxon>
        <taxon>metagenomes</taxon>
        <taxon>ecological metagenomes</taxon>
    </lineage>
</organism>
<dbReference type="GO" id="GO:0044423">
    <property type="term" value="C:virion component"/>
    <property type="evidence" value="ECO:0007669"/>
    <property type="project" value="UniProtKB-KW"/>
</dbReference>
<evidence type="ECO:0000256" key="4">
    <source>
        <dbReference type="ARBA" id="ARBA00022844"/>
    </source>
</evidence>
<dbReference type="InterPro" id="IPR020991">
    <property type="entry name" value="Connector_podovirus"/>
</dbReference>
<evidence type="ECO:0000256" key="6">
    <source>
        <dbReference type="ARBA" id="ARBA00023296"/>
    </source>
</evidence>
<keyword evidence="3" id="KW-1188">Viral release from host cell</keyword>
<evidence type="ECO:0000256" key="2">
    <source>
        <dbReference type="ARBA" id="ARBA00022595"/>
    </source>
</evidence>
<accession>A0A0F9M9Z2</accession>
<dbReference type="GO" id="GO:0046718">
    <property type="term" value="P:symbiont entry into host cell"/>
    <property type="evidence" value="ECO:0007669"/>
    <property type="project" value="UniProtKB-KW"/>
</dbReference>
<dbReference type="AlphaFoldDB" id="A0A0F9M9Z2"/>
<comment type="caution">
    <text evidence="7">The sequence shown here is derived from an EMBL/GenBank/DDBJ whole genome shotgun (WGS) entry which is preliminary data.</text>
</comment>
<evidence type="ECO:0000256" key="3">
    <source>
        <dbReference type="ARBA" id="ARBA00022612"/>
    </source>
</evidence>
<keyword evidence="6" id="KW-1160">Virus entry into host cell</keyword>
<evidence type="ECO:0000256" key="5">
    <source>
        <dbReference type="ARBA" id="ARBA00023219"/>
    </source>
</evidence>
<gene>
    <name evidence="7" type="ORF">LCGC14_1099310</name>
</gene>
<dbReference type="Pfam" id="PF12236">
    <property type="entry name" value="Head-tail_con"/>
    <property type="match status" value="1"/>
</dbReference>
<keyword evidence="2" id="KW-1162">Viral penetration into host cytoplasm</keyword>
<protein>
    <recommendedName>
        <fullName evidence="8">Bacteriophage head to tail connecting protein</fullName>
    </recommendedName>
</protein>
<evidence type="ECO:0000256" key="1">
    <source>
        <dbReference type="ARBA" id="ARBA00004328"/>
    </source>
</evidence>